<evidence type="ECO:0000256" key="1">
    <source>
        <dbReference type="SAM" id="MobiDB-lite"/>
    </source>
</evidence>
<organism evidence="2 3">
    <name type="scientific">Punica granatum</name>
    <name type="common">Pomegranate</name>
    <dbReference type="NCBI Taxonomy" id="22663"/>
    <lineage>
        <taxon>Eukaryota</taxon>
        <taxon>Viridiplantae</taxon>
        <taxon>Streptophyta</taxon>
        <taxon>Embryophyta</taxon>
        <taxon>Tracheophyta</taxon>
        <taxon>Spermatophyta</taxon>
        <taxon>Magnoliopsida</taxon>
        <taxon>eudicotyledons</taxon>
        <taxon>Gunneridae</taxon>
        <taxon>Pentapetalae</taxon>
        <taxon>rosids</taxon>
        <taxon>malvids</taxon>
        <taxon>Myrtales</taxon>
        <taxon>Lythraceae</taxon>
        <taxon>Punica</taxon>
    </lineage>
</organism>
<dbReference type="Proteomes" id="UP000233551">
    <property type="component" value="Unassembled WGS sequence"/>
</dbReference>
<dbReference type="AlphaFoldDB" id="A0A2I0KC71"/>
<keyword evidence="3" id="KW-1185">Reference proteome</keyword>
<protein>
    <submittedName>
        <fullName evidence="2">Uncharacterized protein</fullName>
    </submittedName>
</protein>
<evidence type="ECO:0000313" key="2">
    <source>
        <dbReference type="EMBL" id="PKI66127.1"/>
    </source>
</evidence>
<accession>A0A2I0KC71</accession>
<evidence type="ECO:0000313" key="3">
    <source>
        <dbReference type="Proteomes" id="UP000233551"/>
    </source>
</evidence>
<feature type="compositionally biased region" description="Gly residues" evidence="1">
    <location>
        <begin position="33"/>
        <end position="42"/>
    </location>
</feature>
<comment type="caution">
    <text evidence="2">The sequence shown here is derived from an EMBL/GenBank/DDBJ whole genome shotgun (WGS) entry which is preliminary data.</text>
</comment>
<name>A0A2I0KC71_PUNGR</name>
<feature type="region of interest" description="Disordered" evidence="1">
    <location>
        <begin position="1"/>
        <end position="42"/>
    </location>
</feature>
<reference evidence="2 3" key="1">
    <citation type="submission" date="2017-11" db="EMBL/GenBank/DDBJ databases">
        <title>De-novo sequencing of pomegranate (Punica granatum L.) genome.</title>
        <authorList>
            <person name="Akparov Z."/>
            <person name="Amiraslanov A."/>
            <person name="Hajiyeva S."/>
            <person name="Abbasov M."/>
            <person name="Kaur K."/>
            <person name="Hamwieh A."/>
            <person name="Solovyev V."/>
            <person name="Salamov A."/>
            <person name="Braich B."/>
            <person name="Kosarev P."/>
            <person name="Mahmoud A."/>
            <person name="Hajiyev E."/>
            <person name="Babayeva S."/>
            <person name="Izzatullayeva V."/>
            <person name="Mammadov A."/>
            <person name="Mammadov A."/>
            <person name="Sharifova S."/>
            <person name="Ojaghi J."/>
            <person name="Eynullazada K."/>
            <person name="Bayramov B."/>
            <person name="Abdulazimova A."/>
            <person name="Shahmuradov I."/>
        </authorList>
    </citation>
    <scope>NUCLEOTIDE SEQUENCE [LARGE SCALE GENOMIC DNA]</scope>
    <source>
        <strain evidence="3">cv. AG2017</strain>
        <tissue evidence="2">Leaf</tissue>
    </source>
</reference>
<sequence>MRLLTTSSGTVAGRPPDSALSHLSSPLSPPEGGVCGGGNGEDCGGGATFDHLSLMWEEWSKRGPPTQSRTLSILLFEIERGEGGPF</sequence>
<feature type="compositionally biased region" description="Low complexity" evidence="1">
    <location>
        <begin position="15"/>
        <end position="32"/>
    </location>
</feature>
<dbReference type="EMBL" id="PGOL01000689">
    <property type="protein sequence ID" value="PKI66127.1"/>
    <property type="molecule type" value="Genomic_DNA"/>
</dbReference>
<proteinExistence type="predicted"/>
<feature type="compositionally biased region" description="Polar residues" evidence="1">
    <location>
        <begin position="1"/>
        <end position="10"/>
    </location>
</feature>
<gene>
    <name evidence="2" type="ORF">CRG98_013485</name>
</gene>